<name>A0A1I6UQ76_9PSEU</name>
<dbReference type="Pfam" id="PF07070">
    <property type="entry name" value="Spo0M"/>
    <property type="match status" value="1"/>
</dbReference>
<gene>
    <name evidence="1" type="ORF">SAMN05660874_05160</name>
</gene>
<dbReference type="InterPro" id="IPR009776">
    <property type="entry name" value="Spore_0_M"/>
</dbReference>
<proteinExistence type="predicted"/>
<protein>
    <submittedName>
        <fullName evidence="1">Sporulation-control protein</fullName>
    </submittedName>
</protein>
<dbReference type="AlphaFoldDB" id="A0A1I6UQ76"/>
<reference evidence="2" key="1">
    <citation type="submission" date="2016-10" db="EMBL/GenBank/DDBJ databases">
        <authorList>
            <person name="Varghese N."/>
            <person name="Submissions S."/>
        </authorList>
    </citation>
    <scope>NUCLEOTIDE SEQUENCE [LARGE SCALE GENOMIC DNA]</scope>
    <source>
        <strain evidence="2">DSM 44771</strain>
    </source>
</reference>
<sequence>MFKKLLAAVGVGGADVETELHTPGVQPGGQVQGVVRLRGGEVPQRLDGVSVEFVTRVERETDDGETESKRAFGQQRVGEGVELQPGQVVELPFQAVVPLETPITFYAGRHLPGGEVAVRTRLEISGAVDATDTDPIGVGALPAQHVLLEAVERLGFHLHRVDCEAGHLRGTRQTLPFYQEIEFHGSPNYPRLKQLEVTFIAGHDGLDAVIEGDKKAGLLTSGRDLTNVLNIDYAAIDQVDWQAELHNHLTRMNTGWL</sequence>
<evidence type="ECO:0000313" key="2">
    <source>
        <dbReference type="Proteomes" id="UP000198852"/>
    </source>
</evidence>
<organism evidence="1 2">
    <name type="scientific">Saccharopolyspora flava</name>
    <dbReference type="NCBI Taxonomy" id="95161"/>
    <lineage>
        <taxon>Bacteria</taxon>
        <taxon>Bacillati</taxon>
        <taxon>Actinomycetota</taxon>
        <taxon>Actinomycetes</taxon>
        <taxon>Pseudonocardiales</taxon>
        <taxon>Pseudonocardiaceae</taxon>
        <taxon>Saccharopolyspora</taxon>
    </lineage>
</organism>
<keyword evidence="2" id="KW-1185">Reference proteome</keyword>
<dbReference type="PANTHER" id="PTHR40053">
    <property type="entry name" value="SPORULATION-CONTROL PROTEIN SPO0M"/>
    <property type="match status" value="1"/>
</dbReference>
<dbReference type="EMBL" id="FOZX01000012">
    <property type="protein sequence ID" value="SFT03601.1"/>
    <property type="molecule type" value="Genomic_DNA"/>
</dbReference>
<dbReference type="STRING" id="95161.SAMN05660874_05160"/>
<dbReference type="RefSeq" id="WP_093423038.1">
    <property type="nucleotide sequence ID" value="NZ_FOZX01000012.1"/>
</dbReference>
<dbReference type="PANTHER" id="PTHR40053:SF1">
    <property type="entry name" value="SPORULATION-CONTROL PROTEIN SPO0M"/>
    <property type="match status" value="1"/>
</dbReference>
<accession>A0A1I6UQ76</accession>
<dbReference type="OrthoDB" id="3431481at2"/>
<dbReference type="Proteomes" id="UP000198852">
    <property type="component" value="Unassembled WGS sequence"/>
</dbReference>
<evidence type="ECO:0000313" key="1">
    <source>
        <dbReference type="EMBL" id="SFT03601.1"/>
    </source>
</evidence>